<dbReference type="SUPFAM" id="SSF47226">
    <property type="entry name" value="Histidine-containing phosphotransfer domain, HPT domain"/>
    <property type="match status" value="1"/>
</dbReference>
<dbReference type="RefSeq" id="WP_207683253.1">
    <property type="nucleotide sequence ID" value="NZ_CP061800.1"/>
</dbReference>
<dbReference type="InterPro" id="IPR011006">
    <property type="entry name" value="CheY-like_superfamily"/>
</dbReference>
<dbReference type="Pfam" id="PF01627">
    <property type="entry name" value="Hpt"/>
    <property type="match status" value="1"/>
</dbReference>
<proteinExistence type="predicted"/>
<dbReference type="Gene3D" id="1.20.120.160">
    <property type="entry name" value="HPT domain"/>
    <property type="match status" value="1"/>
</dbReference>
<dbReference type="Pfam" id="PF00072">
    <property type="entry name" value="Response_reg"/>
    <property type="match status" value="1"/>
</dbReference>
<name>A0A975BMP0_9BACT</name>
<dbReference type="SUPFAM" id="SSF52172">
    <property type="entry name" value="CheY-like"/>
    <property type="match status" value="1"/>
</dbReference>
<feature type="modified residue" description="Phosphohistidine" evidence="2">
    <location>
        <position position="204"/>
    </location>
</feature>
<evidence type="ECO:0000313" key="7">
    <source>
        <dbReference type="Proteomes" id="UP000663722"/>
    </source>
</evidence>
<dbReference type="SMART" id="SM00073">
    <property type="entry name" value="HPT"/>
    <property type="match status" value="1"/>
</dbReference>
<dbReference type="PROSITE" id="PS50110">
    <property type="entry name" value="RESPONSE_REGULATORY"/>
    <property type="match status" value="1"/>
</dbReference>
<dbReference type="PANTHER" id="PTHR45339:SF3">
    <property type="entry name" value="HISTIDINE KINASE"/>
    <property type="match status" value="1"/>
</dbReference>
<keyword evidence="1 3" id="KW-0597">Phosphoprotein</keyword>
<accession>A0A975BMP0</accession>
<dbReference type="PANTHER" id="PTHR45339">
    <property type="entry name" value="HYBRID SIGNAL TRANSDUCTION HISTIDINE KINASE J"/>
    <property type="match status" value="1"/>
</dbReference>
<dbReference type="InterPro" id="IPR036641">
    <property type="entry name" value="HPT_dom_sf"/>
</dbReference>
<dbReference type="EMBL" id="CP061800">
    <property type="protein sequence ID" value="QTA88534.1"/>
    <property type="molecule type" value="Genomic_DNA"/>
</dbReference>
<dbReference type="PROSITE" id="PS50894">
    <property type="entry name" value="HPT"/>
    <property type="match status" value="1"/>
</dbReference>
<protein>
    <submittedName>
        <fullName evidence="6">Two component system response regulator/histidine kinase</fullName>
    </submittedName>
</protein>
<dbReference type="CDD" id="cd00088">
    <property type="entry name" value="HPT"/>
    <property type="match status" value="1"/>
</dbReference>
<dbReference type="GO" id="GO:0005886">
    <property type="term" value="C:plasma membrane"/>
    <property type="evidence" value="ECO:0007669"/>
    <property type="project" value="UniProtKB-SubCell"/>
</dbReference>
<dbReference type="AlphaFoldDB" id="A0A975BMP0"/>
<organism evidence="6 7">
    <name type="scientific">Desulfonema magnum</name>
    <dbReference type="NCBI Taxonomy" id="45655"/>
    <lineage>
        <taxon>Bacteria</taxon>
        <taxon>Pseudomonadati</taxon>
        <taxon>Thermodesulfobacteriota</taxon>
        <taxon>Desulfobacteria</taxon>
        <taxon>Desulfobacterales</taxon>
        <taxon>Desulfococcaceae</taxon>
        <taxon>Desulfonema</taxon>
    </lineage>
</organism>
<dbReference type="InterPro" id="IPR008207">
    <property type="entry name" value="Sig_transdc_His_kin_Hpt_dom"/>
</dbReference>
<sequence length="258" mass="28911">MIQECSVQSLTILLVEDNPLNALIASRLLTKSGHTFVSAADGKEALEALLKEHIDLVLMDLEMPDMDGMETTRRIRDGEAGEENRSVPIIAMTAHRLNEVREKCKSVGMNNFITKPVDFHKLNALIQQSVPNARGPCDSGKAKTVYEKEQTILNKKKALDRIQGDEALLRKLYDIFVKTAPELTEQLRRAITSDNIKDIAFYAHFFKGQAAAIGAESCYEIAEQMEDIATEGRSDQIGQFFENLEQELIKVMTLIRQG</sequence>
<dbReference type="GO" id="GO:0005524">
    <property type="term" value="F:ATP binding"/>
    <property type="evidence" value="ECO:0007669"/>
    <property type="project" value="UniProtKB-KW"/>
</dbReference>
<evidence type="ECO:0000313" key="6">
    <source>
        <dbReference type="EMBL" id="QTA88534.1"/>
    </source>
</evidence>
<evidence type="ECO:0000256" key="3">
    <source>
        <dbReference type="PROSITE-ProRule" id="PRU00169"/>
    </source>
</evidence>
<gene>
    <name evidence="6" type="ORF">dnm_045800</name>
</gene>
<evidence type="ECO:0000259" key="5">
    <source>
        <dbReference type="PROSITE" id="PS50894"/>
    </source>
</evidence>
<dbReference type="SMART" id="SM00448">
    <property type="entry name" value="REC"/>
    <property type="match status" value="1"/>
</dbReference>
<feature type="modified residue" description="4-aspartylphosphate" evidence="3">
    <location>
        <position position="60"/>
    </location>
</feature>
<dbReference type="Gene3D" id="3.40.50.2300">
    <property type="match status" value="1"/>
</dbReference>
<dbReference type="Proteomes" id="UP000663722">
    <property type="component" value="Chromosome"/>
</dbReference>
<feature type="domain" description="HPt" evidence="5">
    <location>
        <begin position="165"/>
        <end position="258"/>
    </location>
</feature>
<dbReference type="GO" id="GO:0004672">
    <property type="term" value="F:protein kinase activity"/>
    <property type="evidence" value="ECO:0007669"/>
    <property type="project" value="UniProtKB-ARBA"/>
</dbReference>
<keyword evidence="6" id="KW-0418">Kinase</keyword>
<dbReference type="InterPro" id="IPR001789">
    <property type="entry name" value="Sig_transdc_resp-reg_receiver"/>
</dbReference>
<dbReference type="CDD" id="cd17546">
    <property type="entry name" value="REC_hyHK_CKI1_RcsC-like"/>
    <property type="match status" value="1"/>
</dbReference>
<evidence type="ECO:0000259" key="4">
    <source>
        <dbReference type="PROSITE" id="PS50110"/>
    </source>
</evidence>
<reference evidence="6" key="1">
    <citation type="journal article" date="2021" name="Microb. Physiol.">
        <title>Proteogenomic Insights into the Physiology of Marine, Sulfate-Reducing, Filamentous Desulfonema limicola and Desulfonema magnum.</title>
        <authorList>
            <person name="Schnaars V."/>
            <person name="Wohlbrand L."/>
            <person name="Scheve S."/>
            <person name="Hinrichs C."/>
            <person name="Reinhardt R."/>
            <person name="Rabus R."/>
        </authorList>
    </citation>
    <scope>NUCLEOTIDE SEQUENCE</scope>
    <source>
        <strain evidence="6">4be13</strain>
    </source>
</reference>
<dbReference type="KEGG" id="dmm:dnm_045800"/>
<keyword evidence="6" id="KW-0808">Transferase</keyword>
<evidence type="ECO:0000256" key="1">
    <source>
        <dbReference type="ARBA" id="ARBA00022553"/>
    </source>
</evidence>
<feature type="domain" description="Response regulatory" evidence="4">
    <location>
        <begin position="11"/>
        <end position="130"/>
    </location>
</feature>
<dbReference type="GO" id="GO:0000160">
    <property type="term" value="P:phosphorelay signal transduction system"/>
    <property type="evidence" value="ECO:0007669"/>
    <property type="project" value="InterPro"/>
</dbReference>
<evidence type="ECO:0000256" key="2">
    <source>
        <dbReference type="PROSITE-ProRule" id="PRU00110"/>
    </source>
</evidence>
<keyword evidence="7" id="KW-1185">Reference proteome</keyword>